<accession>A0A8E2DNL9</accession>
<evidence type="ECO:0000259" key="2">
    <source>
        <dbReference type="Pfam" id="PF20151"/>
    </source>
</evidence>
<keyword evidence="1" id="KW-0472">Membrane</keyword>
<feature type="domain" description="DUF6533" evidence="2">
    <location>
        <begin position="44"/>
        <end position="79"/>
    </location>
</feature>
<name>A0A8E2DNL9_9APHY</name>
<dbReference type="Pfam" id="PF20151">
    <property type="entry name" value="DUF6533"/>
    <property type="match status" value="1"/>
</dbReference>
<sequence>MESTAVTAQVIQEYAQGQVFYLIYVSPHVLTLDTSLADRVIDDYCTLASCVIIFHEYLVTLNTELEVIWRRKLTSWTTISLWYIAEYWLPTPASDVGCAYYTTVLYTSQLISYAVWPSLSALRVYSVAKQRIYLNCATFCLGLLPFGTNMASMTQLEVLSEFEWPIHAIRNGQCNTAWGDTGIGANISYFSQRAAEISHLRGSLRTLFVRDGAIYFVIASIIVSRFILNIRETHLMSTRHPCALWVPPVQPSSAHSTSFEDSIEESQCSGPLQSIGLATLERKTDLNTPT</sequence>
<proteinExistence type="predicted"/>
<dbReference type="EMBL" id="KV722405">
    <property type="protein sequence ID" value="OCH90358.1"/>
    <property type="molecule type" value="Genomic_DNA"/>
</dbReference>
<evidence type="ECO:0000313" key="4">
    <source>
        <dbReference type="Proteomes" id="UP000250043"/>
    </source>
</evidence>
<evidence type="ECO:0000313" key="3">
    <source>
        <dbReference type="EMBL" id="OCH90358.1"/>
    </source>
</evidence>
<keyword evidence="1" id="KW-0812">Transmembrane</keyword>
<evidence type="ECO:0000256" key="1">
    <source>
        <dbReference type="SAM" id="Phobius"/>
    </source>
</evidence>
<reference evidence="3 4" key="1">
    <citation type="submission" date="2016-07" db="EMBL/GenBank/DDBJ databases">
        <title>Draft genome of the white-rot fungus Obba rivulosa 3A-2.</title>
        <authorList>
            <consortium name="DOE Joint Genome Institute"/>
            <person name="Miettinen O."/>
            <person name="Riley R."/>
            <person name="Acob R."/>
            <person name="Barry K."/>
            <person name="Cullen D."/>
            <person name="De Vries R."/>
            <person name="Hainaut M."/>
            <person name="Hatakka A."/>
            <person name="Henrissat B."/>
            <person name="Hilden K."/>
            <person name="Kuo R."/>
            <person name="Labutti K."/>
            <person name="Lipzen A."/>
            <person name="Makela M.R."/>
            <person name="Sandor L."/>
            <person name="Spatafora J.W."/>
            <person name="Grigoriev I.V."/>
            <person name="Hibbett D.S."/>
        </authorList>
    </citation>
    <scope>NUCLEOTIDE SEQUENCE [LARGE SCALE GENOMIC DNA]</scope>
    <source>
        <strain evidence="3 4">3A-2</strain>
    </source>
</reference>
<dbReference type="InterPro" id="IPR045340">
    <property type="entry name" value="DUF6533"/>
</dbReference>
<organism evidence="3 4">
    <name type="scientific">Obba rivulosa</name>
    <dbReference type="NCBI Taxonomy" id="1052685"/>
    <lineage>
        <taxon>Eukaryota</taxon>
        <taxon>Fungi</taxon>
        <taxon>Dikarya</taxon>
        <taxon>Basidiomycota</taxon>
        <taxon>Agaricomycotina</taxon>
        <taxon>Agaricomycetes</taxon>
        <taxon>Polyporales</taxon>
        <taxon>Gelatoporiaceae</taxon>
        <taxon>Obba</taxon>
    </lineage>
</organism>
<keyword evidence="1" id="KW-1133">Transmembrane helix</keyword>
<feature type="transmembrane region" description="Helical" evidence="1">
    <location>
        <begin position="212"/>
        <end position="230"/>
    </location>
</feature>
<feature type="transmembrane region" description="Helical" evidence="1">
    <location>
        <begin position="132"/>
        <end position="151"/>
    </location>
</feature>
<protein>
    <recommendedName>
        <fullName evidence="2">DUF6533 domain-containing protein</fullName>
    </recommendedName>
</protein>
<dbReference type="Proteomes" id="UP000250043">
    <property type="component" value="Unassembled WGS sequence"/>
</dbReference>
<dbReference type="AlphaFoldDB" id="A0A8E2DNL9"/>
<dbReference type="OrthoDB" id="2745134at2759"/>
<gene>
    <name evidence="3" type="ORF">OBBRIDRAFT_804002</name>
</gene>
<keyword evidence="4" id="KW-1185">Reference proteome</keyword>